<evidence type="ECO:0000313" key="1">
    <source>
        <dbReference type="EnsemblMetazoa" id="MESCA003239-PA"/>
    </source>
</evidence>
<proteinExistence type="predicted"/>
<evidence type="ECO:0000313" key="2">
    <source>
        <dbReference type="Proteomes" id="UP000015102"/>
    </source>
</evidence>
<dbReference type="EMBL" id="CAQQ02028604">
    <property type="status" value="NOT_ANNOTATED_CDS"/>
    <property type="molecule type" value="Genomic_DNA"/>
</dbReference>
<protein>
    <submittedName>
        <fullName evidence="1">Uncharacterized protein</fullName>
    </submittedName>
</protein>
<dbReference type="STRING" id="36166.T1GIG1"/>
<organism evidence="1 2">
    <name type="scientific">Megaselia scalaris</name>
    <name type="common">Humpbacked fly</name>
    <name type="synonym">Phora scalaris</name>
    <dbReference type="NCBI Taxonomy" id="36166"/>
    <lineage>
        <taxon>Eukaryota</taxon>
        <taxon>Metazoa</taxon>
        <taxon>Ecdysozoa</taxon>
        <taxon>Arthropoda</taxon>
        <taxon>Hexapoda</taxon>
        <taxon>Insecta</taxon>
        <taxon>Pterygota</taxon>
        <taxon>Neoptera</taxon>
        <taxon>Endopterygota</taxon>
        <taxon>Diptera</taxon>
        <taxon>Brachycera</taxon>
        <taxon>Muscomorpha</taxon>
        <taxon>Platypezoidea</taxon>
        <taxon>Phoridae</taxon>
        <taxon>Megaseliini</taxon>
        <taxon>Megaselia</taxon>
    </lineage>
</organism>
<dbReference type="Proteomes" id="UP000015102">
    <property type="component" value="Unassembled WGS sequence"/>
</dbReference>
<dbReference type="AlphaFoldDB" id="T1GIG1"/>
<dbReference type="EnsemblMetazoa" id="MESCA003239-RA">
    <property type="protein sequence ID" value="MESCA003239-PA"/>
    <property type="gene ID" value="MESCA003239"/>
</dbReference>
<reference evidence="2" key="1">
    <citation type="submission" date="2013-02" db="EMBL/GenBank/DDBJ databases">
        <authorList>
            <person name="Hughes D."/>
        </authorList>
    </citation>
    <scope>NUCLEOTIDE SEQUENCE</scope>
    <source>
        <strain>Durham</strain>
        <strain evidence="2">NC isolate 2 -- Noor lab</strain>
    </source>
</reference>
<dbReference type="HOGENOM" id="CLU_1442613_0_0_1"/>
<keyword evidence="2" id="KW-1185">Reference proteome</keyword>
<sequence length="188" mass="21003">MPMPLDVYHMTLNFNKEPLMIGGLSSADPILERPGQLHSDDLVGCVHSVSINGRFLNLSNPIEQNAILPTCNRNNNGGPCSEGLPEDPTLSLCGNYGTCYDRWHTAQCRCGGDLFSPDCYNSIEPISLSDGGFMNSLYPRNIDGCNYWIIYIRAKMLGVMMIYLGNDVIQLHTIILVCWHKQKILQNH</sequence>
<accession>T1GIG1</accession>
<reference evidence="1" key="2">
    <citation type="submission" date="2015-06" db="UniProtKB">
        <authorList>
            <consortium name="EnsemblMetazoa"/>
        </authorList>
    </citation>
    <scope>IDENTIFICATION</scope>
</reference>
<name>T1GIG1_MEGSC</name>
<dbReference type="Gene3D" id="2.60.120.200">
    <property type="match status" value="1"/>
</dbReference>